<dbReference type="Gene3D" id="1.10.3680.10">
    <property type="entry name" value="TerB-like"/>
    <property type="match status" value="1"/>
</dbReference>
<dbReference type="SUPFAM" id="SSF158682">
    <property type="entry name" value="TerB-like"/>
    <property type="match status" value="1"/>
</dbReference>
<evidence type="ECO:0000313" key="3">
    <source>
        <dbReference type="Proteomes" id="UP000277424"/>
    </source>
</evidence>
<name>A0A420WB88_9PROT</name>
<dbReference type="AlphaFoldDB" id="A0A420WB88"/>
<dbReference type="InterPro" id="IPR029024">
    <property type="entry name" value="TerB-like"/>
</dbReference>
<evidence type="ECO:0000259" key="1">
    <source>
        <dbReference type="Pfam" id="PF05099"/>
    </source>
</evidence>
<dbReference type="Pfam" id="PF05099">
    <property type="entry name" value="TerB"/>
    <property type="match status" value="1"/>
</dbReference>
<dbReference type="EMBL" id="RBIG01000003">
    <property type="protein sequence ID" value="RKQ68274.1"/>
    <property type="molecule type" value="Genomic_DNA"/>
</dbReference>
<sequence length="151" mass="16929">MLKKIKELFAPKAGDAKDSPVRDRLHMAAAALLVEAAATDAEYGAEERETIERLCRERFSLSAGDAAALVREAESEIESNHELYGFTRVVRETVPPEERVAIVEMLWEVVYADGHLHEYEANLLRRICGLIYVTDQDSGAARKRVMEKLGL</sequence>
<comment type="caution">
    <text evidence="2">The sequence shown here is derived from an EMBL/GenBank/DDBJ whole genome shotgun (WGS) entry which is preliminary data.</text>
</comment>
<dbReference type="CDD" id="cd07313">
    <property type="entry name" value="terB_like_2"/>
    <property type="match status" value="1"/>
</dbReference>
<feature type="domain" description="Co-chaperone DjlA N-terminal" evidence="1">
    <location>
        <begin position="26"/>
        <end position="142"/>
    </location>
</feature>
<evidence type="ECO:0000313" key="2">
    <source>
        <dbReference type="EMBL" id="RKQ68274.1"/>
    </source>
</evidence>
<accession>A0A420WB88</accession>
<reference evidence="2 3" key="1">
    <citation type="submission" date="2018-10" db="EMBL/GenBank/DDBJ databases">
        <title>Comparative analysis of microorganisms from saline springs in Andes Mountain Range, Colombia.</title>
        <authorList>
            <person name="Rubin E."/>
        </authorList>
    </citation>
    <scope>NUCLEOTIDE SEQUENCE [LARGE SCALE GENOMIC DNA]</scope>
    <source>
        <strain evidence="2 3">USBA 36</strain>
    </source>
</reference>
<dbReference type="InterPro" id="IPR007791">
    <property type="entry name" value="DjlA_N"/>
</dbReference>
<dbReference type="Proteomes" id="UP000277424">
    <property type="component" value="Unassembled WGS sequence"/>
</dbReference>
<protein>
    <submittedName>
        <fullName evidence="2">Putative tellurite resistance protein B-like protein</fullName>
    </submittedName>
</protein>
<proteinExistence type="predicted"/>
<dbReference type="OrthoDB" id="5402150at2"/>
<organism evidence="2 3">
    <name type="scientific">Oceanibaculum indicum</name>
    <dbReference type="NCBI Taxonomy" id="526216"/>
    <lineage>
        <taxon>Bacteria</taxon>
        <taxon>Pseudomonadati</taxon>
        <taxon>Pseudomonadota</taxon>
        <taxon>Alphaproteobacteria</taxon>
        <taxon>Rhodospirillales</taxon>
        <taxon>Oceanibaculaceae</taxon>
        <taxon>Oceanibaculum</taxon>
    </lineage>
</organism>
<gene>
    <name evidence="2" type="ORF">BCL74_2751</name>
</gene>